<dbReference type="AlphaFoldDB" id="E3IYF8"/>
<name>E3IYF8_PSEI1</name>
<dbReference type="NCBIfam" id="TIGR03467">
    <property type="entry name" value="HpnE"/>
    <property type="match status" value="1"/>
</dbReference>
<dbReference type="GO" id="GO:0016491">
    <property type="term" value="F:oxidoreductase activity"/>
    <property type="evidence" value="ECO:0007669"/>
    <property type="project" value="InterPro"/>
</dbReference>
<dbReference type="HOGENOM" id="CLU_022687_2_0_11"/>
<dbReference type="Pfam" id="PF01593">
    <property type="entry name" value="Amino_oxidase"/>
    <property type="match status" value="1"/>
</dbReference>
<dbReference type="InterPro" id="IPR050464">
    <property type="entry name" value="Zeta_carotene_desat/Oxidored"/>
</dbReference>
<accession>E3IYF8</accession>
<proteinExistence type="predicted"/>
<dbReference type="KEGG" id="fri:FraEuI1c_5919"/>
<dbReference type="SUPFAM" id="SSF51905">
    <property type="entry name" value="FAD/NAD(P)-binding domain"/>
    <property type="match status" value="1"/>
</dbReference>
<dbReference type="RefSeq" id="WP_013427021.1">
    <property type="nucleotide sequence ID" value="NC_014666.1"/>
</dbReference>
<reference evidence="3 4" key="1">
    <citation type="submission" date="2010-10" db="EMBL/GenBank/DDBJ databases">
        <title>Complete sequence of Frankia sp. EuI1c.</title>
        <authorList>
            <consortium name="US DOE Joint Genome Institute"/>
            <person name="Lucas S."/>
            <person name="Copeland A."/>
            <person name="Lapidus A."/>
            <person name="Cheng J.-F."/>
            <person name="Bruce D."/>
            <person name="Goodwin L."/>
            <person name="Pitluck S."/>
            <person name="Chertkov O."/>
            <person name="Detter J.C."/>
            <person name="Han C."/>
            <person name="Tapia R."/>
            <person name="Land M."/>
            <person name="Hauser L."/>
            <person name="Jeffries C."/>
            <person name="Kyrpides N."/>
            <person name="Ivanova N."/>
            <person name="Mikhailova N."/>
            <person name="Beauchemin N."/>
            <person name="Sen A."/>
            <person name="Sur S.A."/>
            <person name="Gtari M."/>
            <person name="Wall L."/>
            <person name="Tisa L."/>
            <person name="Woyke T."/>
        </authorList>
    </citation>
    <scope>NUCLEOTIDE SEQUENCE [LARGE SCALE GENOMIC DNA]</scope>
    <source>
        <strain evidence="4">DSM 45817 / CECT 9037 / EuI1c</strain>
    </source>
</reference>
<dbReference type="InterPro" id="IPR036188">
    <property type="entry name" value="FAD/NAD-bd_sf"/>
</dbReference>
<dbReference type="Proteomes" id="UP000002484">
    <property type="component" value="Chromosome"/>
</dbReference>
<dbReference type="OrthoDB" id="7849608at2"/>
<protein>
    <submittedName>
        <fullName evidence="3">Squalene-associated FAD-dependent desaturase</fullName>
    </submittedName>
</protein>
<dbReference type="EMBL" id="CP002299">
    <property type="protein sequence ID" value="ADP83903.1"/>
    <property type="molecule type" value="Genomic_DNA"/>
</dbReference>
<evidence type="ECO:0000259" key="2">
    <source>
        <dbReference type="Pfam" id="PF01593"/>
    </source>
</evidence>
<dbReference type="Gene3D" id="3.50.50.60">
    <property type="entry name" value="FAD/NAD(P)-binding domain"/>
    <property type="match status" value="1"/>
</dbReference>
<dbReference type="FunCoup" id="E3IYF8">
    <property type="interactions" value="150"/>
</dbReference>
<feature type="region of interest" description="Disordered" evidence="1">
    <location>
        <begin position="466"/>
        <end position="542"/>
    </location>
</feature>
<keyword evidence="4" id="KW-1185">Reference proteome</keyword>
<dbReference type="PANTHER" id="PTHR42923">
    <property type="entry name" value="PROTOPORPHYRINOGEN OXIDASE"/>
    <property type="match status" value="1"/>
</dbReference>
<dbReference type="InParanoid" id="E3IYF8"/>
<feature type="compositionally biased region" description="Low complexity" evidence="1">
    <location>
        <begin position="516"/>
        <end position="534"/>
    </location>
</feature>
<sequence length="542" mass="55938" precursor="true">MTAQTRVTRPRLVVVGGGLAGLTAALVAADSGVDVVLLEARPRLGGATASFDRKGLWVDTGQHVFMRCCTAYRGFLNRLGVEHQTTLQERLDVPVLLGDRLGTHARLRRTKARLPAPLHLAPALLGYKALAPAQRVTAALAAFQLGRLDQRSPAVDGRSFGDWLTAHRQGPTATETLWELLTVATLNVPAGEASLGLAAKVVRTGLLERADAADIGWADVPLQQLHGEAAAKALADAGADVRTNVKVRSITRTDAGYEVAIASGAGRSDSAVLTADAVVLAVPPPAAAELLPPGAHPDPAGLTELGTSPIVNIHMIFDRKVIDGPFLAVTGSPIQWIFDRTGASGLSGTGMAPPGSQYVALSQSAAEPWIDRPAGELGDEFVAEMRRILPAARDAKLVEVFVTRERTATFRQAPGSLALRPGAATALPGFALAGAWTDTGWPATMEGAVRSGLAAARETLASVGVNAREPGTVSGDVTWPRLGTTPTRSDVQPTSPPVPAQPTLAVKAATAPGSETATDPGASTGTSSASTPTTNSVGSNPA</sequence>
<dbReference type="eggNOG" id="COG1232">
    <property type="taxonomic scope" value="Bacteria"/>
</dbReference>
<organism evidence="3 4">
    <name type="scientific">Pseudofrankia inefficax (strain DSM 45817 / CECT 9037 / DDB 130130 / EuI1c)</name>
    <name type="common">Frankia inefficax</name>
    <dbReference type="NCBI Taxonomy" id="298654"/>
    <lineage>
        <taxon>Bacteria</taxon>
        <taxon>Bacillati</taxon>
        <taxon>Actinomycetota</taxon>
        <taxon>Actinomycetes</taxon>
        <taxon>Frankiales</taxon>
        <taxon>Frankiaceae</taxon>
        <taxon>Pseudofrankia</taxon>
    </lineage>
</organism>
<feature type="compositionally biased region" description="Polar residues" evidence="1">
    <location>
        <begin position="484"/>
        <end position="493"/>
    </location>
</feature>
<dbReference type="InterPro" id="IPR002937">
    <property type="entry name" value="Amino_oxidase"/>
</dbReference>
<dbReference type="InterPro" id="IPR017830">
    <property type="entry name" value="SQase_HpnE"/>
</dbReference>
<gene>
    <name evidence="3" type="ordered locus">FraEuI1c_5919</name>
</gene>
<evidence type="ECO:0000313" key="4">
    <source>
        <dbReference type="Proteomes" id="UP000002484"/>
    </source>
</evidence>
<evidence type="ECO:0000256" key="1">
    <source>
        <dbReference type="SAM" id="MobiDB-lite"/>
    </source>
</evidence>
<dbReference type="STRING" id="298654.FraEuI1c_5919"/>
<dbReference type="PANTHER" id="PTHR42923:SF47">
    <property type="entry name" value="BLR3003 PROTEIN"/>
    <property type="match status" value="1"/>
</dbReference>
<feature type="domain" description="Amine oxidase" evidence="2">
    <location>
        <begin position="19"/>
        <end position="458"/>
    </location>
</feature>
<evidence type="ECO:0000313" key="3">
    <source>
        <dbReference type="EMBL" id="ADP83903.1"/>
    </source>
</evidence>